<reference evidence="9" key="1">
    <citation type="journal article" date="2023" name="Mol. Phylogenet. Evol.">
        <title>Genome-scale phylogeny and comparative genomics of the fungal order Sordariales.</title>
        <authorList>
            <person name="Hensen N."/>
            <person name="Bonometti L."/>
            <person name="Westerberg I."/>
            <person name="Brannstrom I.O."/>
            <person name="Guillou S."/>
            <person name="Cros-Aarteil S."/>
            <person name="Calhoun S."/>
            <person name="Haridas S."/>
            <person name="Kuo A."/>
            <person name="Mondo S."/>
            <person name="Pangilinan J."/>
            <person name="Riley R."/>
            <person name="LaButti K."/>
            <person name="Andreopoulos B."/>
            <person name="Lipzen A."/>
            <person name="Chen C."/>
            <person name="Yan M."/>
            <person name="Daum C."/>
            <person name="Ng V."/>
            <person name="Clum A."/>
            <person name="Steindorff A."/>
            <person name="Ohm R.A."/>
            <person name="Martin F."/>
            <person name="Silar P."/>
            <person name="Natvig D.O."/>
            <person name="Lalanne C."/>
            <person name="Gautier V."/>
            <person name="Ament-Velasquez S.L."/>
            <person name="Kruys A."/>
            <person name="Hutchinson M.I."/>
            <person name="Powell A.J."/>
            <person name="Barry K."/>
            <person name="Miller A.N."/>
            <person name="Grigoriev I.V."/>
            <person name="Debuchy R."/>
            <person name="Gladieux P."/>
            <person name="Hiltunen Thoren M."/>
            <person name="Johannesson H."/>
        </authorList>
    </citation>
    <scope>NUCLEOTIDE SEQUENCE [LARGE SCALE GENOMIC DNA]</scope>
    <source>
        <strain evidence="9">CBS 340.73</strain>
    </source>
</reference>
<proteinExistence type="inferred from homology"/>
<evidence type="ECO:0000313" key="8">
    <source>
        <dbReference type="EMBL" id="KAK3933515.1"/>
    </source>
</evidence>
<feature type="domain" description="LysM" evidence="7">
    <location>
        <begin position="438"/>
        <end position="485"/>
    </location>
</feature>
<dbReference type="InterPro" id="IPR052210">
    <property type="entry name" value="LysM1-like"/>
</dbReference>
<evidence type="ECO:0000313" key="9">
    <source>
        <dbReference type="Proteomes" id="UP001303473"/>
    </source>
</evidence>
<dbReference type="GO" id="GO:0008061">
    <property type="term" value="F:chitin binding"/>
    <property type="evidence" value="ECO:0007669"/>
    <property type="project" value="UniProtKB-KW"/>
</dbReference>
<feature type="region of interest" description="Disordered" evidence="5">
    <location>
        <begin position="103"/>
        <end position="148"/>
    </location>
</feature>
<evidence type="ECO:0000256" key="3">
    <source>
        <dbReference type="ARBA" id="ARBA00023026"/>
    </source>
</evidence>
<evidence type="ECO:0000256" key="1">
    <source>
        <dbReference type="ARBA" id="ARBA00022669"/>
    </source>
</evidence>
<keyword evidence="9" id="KW-1185">Reference proteome</keyword>
<feature type="domain" description="LysM" evidence="7">
    <location>
        <begin position="179"/>
        <end position="226"/>
    </location>
</feature>
<dbReference type="InterPro" id="IPR036779">
    <property type="entry name" value="LysM_dom_sf"/>
</dbReference>
<protein>
    <recommendedName>
        <fullName evidence="7">LysM domain-containing protein</fullName>
    </recommendedName>
</protein>
<sequence>MLFELLSLLLLCLTATASDHVIHPGRLLRRVTTLTVPDKPTQTGTISTCNEWYDVVSGDTCSGVASSFGITLAQFLQWNPAVSSDCSVNFWVGDSYCVGVSSGTPSTSKTSSSSTQSGTSSSSTQGSTTVSSRSTSPSSIPPNASSYSIIGNETSAVQTDRPTATQGAMQTGIASPCIRLVQANPGDTCQSIINAYSYLSMELFLKWNPEVGSDCSGLYVNYFYCIDAPIDVGSLPNATTQYFPALTTIASSTISLNSTFAPSPTAPGAASGCQSWYLAVTGDTCASLSQAMGYFSVSDFQTWNSGVNCNSALTAGDYYCVANYSSSNLPMPSTVTTTPTPVQTGITAACTAWYLAAFGDDCAIIPQIFGTFSQSDFLTWNPALGSNCAGLVPGDYYCVAVPGTPTTRTTGVPTTTSFPSNGVGPQPEQTGIPASCSAYWLVSPSDNCTTIAAANGVTETQIEQWNPALGGAGCPNLLADYYICVGMPGTTGSVTTTSGSTGPTGSTTTTSSSSGVAATTSPPISTPTPVQAGMVAGCSRFYLVESGDGCFAIASDAGIALNDFYTWNPAVNQCSTLLSGFFVCIGLTGAPATITSGTPFGPTPTPVQTGMVSSCSRFYLVESGDSCSMIATDAGITLTQFYSMNPAVGTSCQDLEAGVYVCIGTTGAGTTIASGTPVPAPTKRK</sequence>
<accession>A0AAN6RY54</accession>
<dbReference type="PROSITE" id="PS51782">
    <property type="entry name" value="LYSM"/>
    <property type="match status" value="7"/>
</dbReference>
<feature type="region of interest" description="Disordered" evidence="5">
    <location>
        <begin position="494"/>
        <end position="525"/>
    </location>
</feature>
<dbReference type="SUPFAM" id="SSF54106">
    <property type="entry name" value="LysM domain"/>
    <property type="match status" value="4"/>
</dbReference>
<dbReference type="PANTHER" id="PTHR34997">
    <property type="entry name" value="AM15"/>
    <property type="match status" value="1"/>
</dbReference>
<evidence type="ECO:0000256" key="4">
    <source>
        <dbReference type="ARBA" id="ARBA00044955"/>
    </source>
</evidence>
<gene>
    <name evidence="8" type="ORF">QBC46DRAFT_326379</name>
</gene>
<dbReference type="Proteomes" id="UP001303473">
    <property type="component" value="Unassembled WGS sequence"/>
</dbReference>
<dbReference type="Gene3D" id="3.10.350.10">
    <property type="entry name" value="LysM domain"/>
    <property type="match status" value="7"/>
</dbReference>
<feature type="domain" description="LysM" evidence="7">
    <location>
        <begin position="540"/>
        <end position="585"/>
    </location>
</feature>
<feature type="chain" id="PRO_5042927992" description="LysM domain-containing protein" evidence="6">
    <location>
        <begin position="18"/>
        <end position="685"/>
    </location>
</feature>
<dbReference type="InterPro" id="IPR018392">
    <property type="entry name" value="LysM"/>
</dbReference>
<evidence type="ECO:0000256" key="6">
    <source>
        <dbReference type="SAM" id="SignalP"/>
    </source>
</evidence>
<feature type="domain" description="LysM" evidence="7">
    <location>
        <begin position="275"/>
        <end position="321"/>
    </location>
</feature>
<organism evidence="8 9">
    <name type="scientific">Diplogelasinospora grovesii</name>
    <dbReference type="NCBI Taxonomy" id="303347"/>
    <lineage>
        <taxon>Eukaryota</taxon>
        <taxon>Fungi</taxon>
        <taxon>Dikarya</taxon>
        <taxon>Ascomycota</taxon>
        <taxon>Pezizomycotina</taxon>
        <taxon>Sordariomycetes</taxon>
        <taxon>Sordariomycetidae</taxon>
        <taxon>Sordariales</taxon>
        <taxon>Diplogelasinosporaceae</taxon>
        <taxon>Diplogelasinospora</taxon>
    </lineage>
</organism>
<dbReference type="EMBL" id="MU854162">
    <property type="protein sequence ID" value="KAK3933515.1"/>
    <property type="molecule type" value="Genomic_DNA"/>
</dbReference>
<dbReference type="SMART" id="SM00257">
    <property type="entry name" value="LysM"/>
    <property type="match status" value="6"/>
</dbReference>
<dbReference type="PANTHER" id="PTHR34997:SF2">
    <property type="entry name" value="LYSM DOMAIN-CONTAINING PROTEIN-RELATED"/>
    <property type="match status" value="1"/>
</dbReference>
<keyword evidence="3" id="KW-0843">Virulence</keyword>
<feature type="signal peptide" evidence="6">
    <location>
        <begin position="1"/>
        <end position="17"/>
    </location>
</feature>
<feature type="domain" description="LysM" evidence="7">
    <location>
        <begin position="617"/>
        <end position="663"/>
    </location>
</feature>
<comment type="caution">
    <text evidence="8">The sequence shown here is derived from an EMBL/GenBank/DDBJ whole genome shotgun (WGS) entry which is preliminary data.</text>
</comment>
<dbReference type="AlphaFoldDB" id="A0AAN6RY54"/>
<evidence type="ECO:0000256" key="5">
    <source>
        <dbReference type="SAM" id="MobiDB-lite"/>
    </source>
</evidence>
<keyword evidence="1" id="KW-0147">Chitin-binding</keyword>
<evidence type="ECO:0000256" key="2">
    <source>
        <dbReference type="ARBA" id="ARBA00022729"/>
    </source>
</evidence>
<dbReference type="Pfam" id="PF01476">
    <property type="entry name" value="LysM"/>
    <property type="match status" value="5"/>
</dbReference>
<dbReference type="CDD" id="cd00118">
    <property type="entry name" value="LysM"/>
    <property type="match status" value="4"/>
</dbReference>
<feature type="domain" description="LysM" evidence="7">
    <location>
        <begin position="51"/>
        <end position="98"/>
    </location>
</feature>
<name>A0AAN6RY54_9PEZI</name>
<keyword evidence="2 6" id="KW-0732">Signal</keyword>
<evidence type="ECO:0000259" key="7">
    <source>
        <dbReference type="PROSITE" id="PS51782"/>
    </source>
</evidence>
<comment type="similarity">
    <text evidence="4">Belongs to the secreted LysM effector family.</text>
</comment>
<feature type="compositionally biased region" description="Low complexity" evidence="5">
    <location>
        <begin position="103"/>
        <end position="138"/>
    </location>
</feature>
<feature type="domain" description="LysM" evidence="7">
    <location>
        <begin position="352"/>
        <end position="399"/>
    </location>
</feature>